<dbReference type="InParanoid" id="A0A1J7JB75"/>
<organism evidence="1 2">
    <name type="scientific">Coniochaeta ligniaria NRRL 30616</name>
    <dbReference type="NCBI Taxonomy" id="1408157"/>
    <lineage>
        <taxon>Eukaryota</taxon>
        <taxon>Fungi</taxon>
        <taxon>Dikarya</taxon>
        <taxon>Ascomycota</taxon>
        <taxon>Pezizomycotina</taxon>
        <taxon>Sordariomycetes</taxon>
        <taxon>Sordariomycetidae</taxon>
        <taxon>Coniochaetales</taxon>
        <taxon>Coniochaetaceae</taxon>
        <taxon>Coniochaeta</taxon>
    </lineage>
</organism>
<dbReference type="OrthoDB" id="3945550at2759"/>
<name>A0A1J7JB75_9PEZI</name>
<dbReference type="SUPFAM" id="SSF52047">
    <property type="entry name" value="RNI-like"/>
    <property type="match status" value="1"/>
</dbReference>
<accession>A0A1J7JB75</accession>
<reference evidence="1 2" key="1">
    <citation type="submission" date="2016-10" db="EMBL/GenBank/DDBJ databases">
        <title>Draft genome sequence of Coniochaeta ligniaria NRRL30616, a lignocellulolytic fungus for bioabatement of inhibitors in plant biomass hydrolysates.</title>
        <authorList>
            <consortium name="DOE Joint Genome Institute"/>
            <person name="Jimenez D.J."/>
            <person name="Hector R.E."/>
            <person name="Riley R."/>
            <person name="Sun H."/>
            <person name="Grigoriev I.V."/>
            <person name="Van Elsas J.D."/>
            <person name="Nichols N.N."/>
        </authorList>
    </citation>
    <scope>NUCLEOTIDE SEQUENCE [LARGE SCALE GENOMIC DNA]</scope>
    <source>
        <strain evidence="1 2">NRRL 30616</strain>
    </source>
</reference>
<evidence type="ECO:0000313" key="2">
    <source>
        <dbReference type="Proteomes" id="UP000182658"/>
    </source>
</evidence>
<dbReference type="AlphaFoldDB" id="A0A1J7JB75"/>
<proteinExistence type="predicted"/>
<dbReference type="Proteomes" id="UP000182658">
    <property type="component" value="Unassembled WGS sequence"/>
</dbReference>
<protein>
    <submittedName>
        <fullName evidence="1">Uncharacterized protein</fullName>
    </submittedName>
</protein>
<sequence>MTPPLLDDLPTEILSDICDWVYWGHCGDLLEFALASKKCYSVAKRLLYRTIHFNPANLSALRKAIRDCESSLERDGAFHLVRCLYITSEPNLRVCPPSWRHPTFFRDYRDLNDFLELEPCMRFANSKARETIASEAWGLLIRLMAQLPALADLHYLVRAILPLRLLLSLQDKKKLCRIHHYSLSLESLEDPVPNPDLTALIRSPHLHSIRVPMVWGIRQFYPYPRCYEAEAFTAMVTDNRLAPNLKEACLIHGRLGLGTLFPPPPWLPNRLVVPALGLLSNEHLIPRSADVPYRPSLHTLIIESSLRGPGIELLLDSWRSSGVFPQLNHLSVGYQASKSSTNFLVDAGVSALTNLRFICSTEKDVLYYRTVKELIGGLHQLTELNLTKWDFDMLDIADCLGSRLKTLKLVSFCERDHAYDINNERGRPDHLLYNINLSANELSQIADRCPEITEFHMQFHRSRGDAAEVEMYRIIGRLPKLRHLTLGLSASPPRRTVLPDGSMDTAKEPHFEGFYGDYLPNRHPYRKGHYRDVLLNSAIDRKLALYIFHAISSGKSNNSVPLETLSVRVCDAIKFEDNPQLHGYLPSPDDEPLIRDFLTALGVGVAMNVTRDMRDDRRDLLQISQSGYFHDVLDPMDEQDETCSAIYRLLWPAHTEDEDYNENWRRYWESKPLSGYEDVWSTAPDILRSTRPTGLYFRAERDPLTRWSNWGPQNIKSVVRMMDDRRYTCVWPEKFDG</sequence>
<keyword evidence="2" id="KW-1185">Reference proteome</keyword>
<dbReference type="InterPro" id="IPR032675">
    <property type="entry name" value="LRR_dom_sf"/>
</dbReference>
<evidence type="ECO:0000313" key="1">
    <source>
        <dbReference type="EMBL" id="OIW26476.1"/>
    </source>
</evidence>
<dbReference type="EMBL" id="KV875100">
    <property type="protein sequence ID" value="OIW26476.1"/>
    <property type="molecule type" value="Genomic_DNA"/>
</dbReference>
<dbReference type="STRING" id="1408157.A0A1J7JB75"/>
<gene>
    <name evidence="1" type="ORF">CONLIGDRAFT_474035</name>
</gene>
<dbReference type="Gene3D" id="3.80.10.10">
    <property type="entry name" value="Ribonuclease Inhibitor"/>
    <property type="match status" value="1"/>
</dbReference>